<dbReference type="PANTHER" id="PTHR44942:SF4">
    <property type="entry name" value="METHYLTRANSFERASE TYPE 11 DOMAIN-CONTAINING PROTEIN"/>
    <property type="match status" value="1"/>
</dbReference>
<dbReference type="SUPFAM" id="SSF53335">
    <property type="entry name" value="S-adenosyl-L-methionine-dependent methyltransferases"/>
    <property type="match status" value="1"/>
</dbReference>
<gene>
    <name evidence="6" type="ORF">Raf01_58970</name>
</gene>
<keyword evidence="7" id="KW-1185">Reference proteome</keyword>
<dbReference type="InterPro" id="IPR029063">
    <property type="entry name" value="SAM-dependent_MTases_sf"/>
</dbReference>
<dbReference type="AlphaFoldDB" id="A0A8J3VT16"/>
<evidence type="ECO:0000256" key="1">
    <source>
        <dbReference type="ARBA" id="ARBA00008361"/>
    </source>
</evidence>
<comment type="similarity">
    <text evidence="1">Belongs to the methyltransferase superfamily.</text>
</comment>
<protein>
    <submittedName>
        <fullName evidence="6">Methyltransferase type 11</fullName>
    </submittedName>
</protein>
<dbReference type="PANTHER" id="PTHR44942">
    <property type="entry name" value="METHYLTRANSF_11 DOMAIN-CONTAINING PROTEIN"/>
    <property type="match status" value="1"/>
</dbReference>
<comment type="caution">
    <text evidence="6">The sequence shown here is derived from an EMBL/GenBank/DDBJ whole genome shotgun (WGS) entry which is preliminary data.</text>
</comment>
<organism evidence="6 7">
    <name type="scientific">Rugosimonospora africana</name>
    <dbReference type="NCBI Taxonomy" id="556532"/>
    <lineage>
        <taxon>Bacteria</taxon>
        <taxon>Bacillati</taxon>
        <taxon>Actinomycetota</taxon>
        <taxon>Actinomycetes</taxon>
        <taxon>Micromonosporales</taxon>
        <taxon>Micromonosporaceae</taxon>
        <taxon>Rugosimonospora</taxon>
    </lineage>
</organism>
<dbReference type="EMBL" id="BONZ01000057">
    <property type="protein sequence ID" value="GIH17725.1"/>
    <property type="molecule type" value="Genomic_DNA"/>
</dbReference>
<accession>A0A8J3VT16</accession>
<reference evidence="6" key="1">
    <citation type="submission" date="2021-01" db="EMBL/GenBank/DDBJ databases">
        <title>Whole genome shotgun sequence of Rugosimonospora africana NBRC 104875.</title>
        <authorList>
            <person name="Komaki H."/>
            <person name="Tamura T."/>
        </authorList>
    </citation>
    <scope>NUCLEOTIDE SEQUENCE</scope>
    <source>
        <strain evidence="6">NBRC 104875</strain>
    </source>
</reference>
<keyword evidence="2 6" id="KW-0489">Methyltransferase</keyword>
<dbReference type="Proteomes" id="UP000642748">
    <property type="component" value="Unassembled WGS sequence"/>
</dbReference>
<dbReference type="Gene3D" id="3.40.50.150">
    <property type="entry name" value="Vaccinia Virus protein VP39"/>
    <property type="match status" value="1"/>
</dbReference>
<feature type="region of interest" description="Disordered" evidence="4">
    <location>
        <begin position="1"/>
        <end position="30"/>
    </location>
</feature>
<dbReference type="Pfam" id="PF08241">
    <property type="entry name" value="Methyltransf_11"/>
    <property type="match status" value="1"/>
</dbReference>
<dbReference type="CDD" id="cd02440">
    <property type="entry name" value="AdoMet_MTases"/>
    <property type="match status" value="1"/>
</dbReference>
<dbReference type="GO" id="GO:0032259">
    <property type="term" value="P:methylation"/>
    <property type="evidence" value="ECO:0007669"/>
    <property type="project" value="UniProtKB-KW"/>
</dbReference>
<dbReference type="InterPro" id="IPR051052">
    <property type="entry name" value="Diverse_substrate_MTase"/>
</dbReference>
<evidence type="ECO:0000256" key="2">
    <source>
        <dbReference type="ARBA" id="ARBA00022603"/>
    </source>
</evidence>
<feature type="compositionally biased region" description="Low complexity" evidence="4">
    <location>
        <begin position="9"/>
        <end position="21"/>
    </location>
</feature>
<sequence>MPTLPPEQPTRSPAASPATSPAVPPAATPAALHHARRMAESFGTDAQRYDQARPGYPDALVARIVAGSPGPDVLDVGCGTGIAARQFQAGGCAVLGVEPDARMADFARARGLRVEVGTFEAWEPAGRMFDAVTAAQSWHWVDPVGGAAKAAQVLRPAGRLAIFGHVFEPPAEVAEPFAAAFRKAVPDSPFSKLPARRPLETYQAGYAKVADTIRETNQFTEPEQWRFDWERSYTRDEWLALLPTTGGLTQLPADKTAAILDAVGTAIDALGGHFTMRYTTLATTAVRIRAA</sequence>
<evidence type="ECO:0000256" key="4">
    <source>
        <dbReference type="SAM" id="MobiDB-lite"/>
    </source>
</evidence>
<dbReference type="InterPro" id="IPR013216">
    <property type="entry name" value="Methyltransf_11"/>
</dbReference>
<feature type="domain" description="Methyltransferase type 11" evidence="5">
    <location>
        <begin position="74"/>
        <end position="162"/>
    </location>
</feature>
<evidence type="ECO:0000259" key="5">
    <source>
        <dbReference type="Pfam" id="PF08241"/>
    </source>
</evidence>
<proteinExistence type="inferred from homology"/>
<dbReference type="GO" id="GO:0008757">
    <property type="term" value="F:S-adenosylmethionine-dependent methyltransferase activity"/>
    <property type="evidence" value="ECO:0007669"/>
    <property type="project" value="InterPro"/>
</dbReference>
<evidence type="ECO:0000313" key="6">
    <source>
        <dbReference type="EMBL" id="GIH17725.1"/>
    </source>
</evidence>
<keyword evidence="3" id="KW-0808">Transferase</keyword>
<name>A0A8J3VT16_9ACTN</name>
<evidence type="ECO:0000256" key="3">
    <source>
        <dbReference type="ARBA" id="ARBA00022679"/>
    </source>
</evidence>
<evidence type="ECO:0000313" key="7">
    <source>
        <dbReference type="Proteomes" id="UP000642748"/>
    </source>
</evidence>